<sequence length="143" mass="16242">MARTRDTFDSGSFRGVASFRSGLVDHRMARRHLINEYHRGRLGREEVCDAHPELMRAARGVGKQTETRCPICVESNLVLVTYVFGPRLAAHGKVVADNNELAQFHRRPEEYTAYVVEACCACRWHHLVRVLPIGGQRSNRRVG</sequence>
<protein>
    <submittedName>
        <fullName evidence="1">Unannotated protein</fullName>
    </submittedName>
</protein>
<organism evidence="1">
    <name type="scientific">freshwater metagenome</name>
    <dbReference type="NCBI Taxonomy" id="449393"/>
    <lineage>
        <taxon>unclassified sequences</taxon>
        <taxon>metagenomes</taxon>
        <taxon>ecological metagenomes</taxon>
    </lineage>
</organism>
<gene>
    <name evidence="1" type="ORF">UFOPK1722_00808</name>
</gene>
<accession>A0A6J6ET23</accession>
<name>A0A6J6ET23_9ZZZZ</name>
<reference evidence="1" key="1">
    <citation type="submission" date="2020-05" db="EMBL/GenBank/DDBJ databases">
        <authorList>
            <person name="Chiriac C."/>
            <person name="Salcher M."/>
            <person name="Ghai R."/>
            <person name="Kavagutti S V."/>
        </authorList>
    </citation>
    <scope>NUCLEOTIDE SEQUENCE</scope>
</reference>
<dbReference type="EMBL" id="CAEZTS010000058">
    <property type="protein sequence ID" value="CAB4578054.1"/>
    <property type="molecule type" value="Genomic_DNA"/>
</dbReference>
<dbReference type="Pfam" id="PF17249">
    <property type="entry name" value="DUF5318"/>
    <property type="match status" value="1"/>
</dbReference>
<dbReference type="AlphaFoldDB" id="A0A6J6ET23"/>
<dbReference type="InterPro" id="IPR035169">
    <property type="entry name" value="DUF5318"/>
</dbReference>
<proteinExistence type="predicted"/>
<evidence type="ECO:0000313" key="1">
    <source>
        <dbReference type="EMBL" id="CAB4578054.1"/>
    </source>
</evidence>